<dbReference type="AlphaFoldDB" id="A0AB36JTS0"/>
<dbReference type="EMBL" id="MSPT01000006">
    <property type="protein sequence ID" value="ONK28134.1"/>
    <property type="molecule type" value="Genomic_DNA"/>
</dbReference>
<keyword evidence="4" id="KW-1185">Reference proteome</keyword>
<dbReference type="Proteomes" id="UP000188600">
    <property type="component" value="Unassembled WGS sequence"/>
</dbReference>
<organism evidence="1 3">
    <name type="scientific">Streptococcus azizii</name>
    <dbReference type="NCBI Taxonomy" id="1579424"/>
    <lineage>
        <taxon>Bacteria</taxon>
        <taxon>Bacillati</taxon>
        <taxon>Bacillota</taxon>
        <taxon>Bacilli</taxon>
        <taxon>Lactobacillales</taxon>
        <taxon>Streptococcaceae</taxon>
        <taxon>Streptococcus</taxon>
    </lineage>
</organism>
<comment type="caution">
    <text evidence="1">The sequence shown here is derived from an EMBL/GenBank/DDBJ whole genome shotgun (WGS) entry which is preliminary data.</text>
</comment>
<proteinExistence type="predicted"/>
<evidence type="ECO:0000313" key="4">
    <source>
        <dbReference type="Proteomes" id="UP000188946"/>
    </source>
</evidence>
<dbReference type="EMBL" id="MSPR01000001">
    <property type="protein sequence ID" value="ONK30989.1"/>
    <property type="molecule type" value="Genomic_DNA"/>
</dbReference>
<protein>
    <submittedName>
        <fullName evidence="1">Uncharacterized protein</fullName>
    </submittedName>
</protein>
<sequence>MLASQNGSLLSACLSNTLQKSKGTCLGQIWSVRHELLRFAAQILSPTVDSSLDCKSQSITAMRG</sequence>
<evidence type="ECO:0000313" key="3">
    <source>
        <dbReference type="Proteomes" id="UP000188600"/>
    </source>
</evidence>
<dbReference type="Proteomes" id="UP000188946">
    <property type="component" value="Unassembled WGS sequence"/>
</dbReference>
<name>A0AB36JTS0_9STRE</name>
<gene>
    <name evidence="2" type="ORF">BVE84_00270</name>
    <name evidence="1" type="ORF">BVE86_03790</name>
</gene>
<evidence type="ECO:0000313" key="1">
    <source>
        <dbReference type="EMBL" id="ONK28134.1"/>
    </source>
</evidence>
<evidence type="ECO:0000313" key="2">
    <source>
        <dbReference type="EMBL" id="ONK30989.1"/>
    </source>
</evidence>
<reference evidence="3 4" key="1">
    <citation type="submission" date="2016-12" db="EMBL/GenBank/DDBJ databases">
        <authorList>
            <person name="Gulvik C.A."/>
        </authorList>
    </citation>
    <scope>NUCLEOTIDE SEQUENCE [LARGE SCALE GENOMIC DNA]</scope>
    <source>
        <strain evidence="2 4">12-5202</strain>
        <strain evidence="1 3">12-5291</strain>
    </source>
</reference>
<accession>A0AB36JTS0</accession>